<reference evidence="8" key="1">
    <citation type="submission" date="2016-12" db="EMBL/GenBank/DDBJ databases">
        <title>The genomes of Aspergillus section Nigri reveals drivers in fungal speciation.</title>
        <authorList>
            <consortium name="DOE Joint Genome Institute"/>
            <person name="Vesth T.C."/>
            <person name="Nybo J."/>
            <person name="Theobald S."/>
            <person name="Brandl J."/>
            <person name="Frisvad J.C."/>
            <person name="Nielsen K.F."/>
            <person name="Lyhne E.K."/>
            <person name="Kogle M.E."/>
            <person name="Kuo A."/>
            <person name="Riley R."/>
            <person name="Clum A."/>
            <person name="Nolan M."/>
            <person name="Lipzen A."/>
            <person name="Salamov A."/>
            <person name="Henrissat B."/>
            <person name="Wiebenga A."/>
            <person name="De vries R.P."/>
            <person name="Grigoriev I.V."/>
            <person name="Mortensen U.H."/>
            <person name="Andersen M.R."/>
            <person name="Baker S.E."/>
        </authorList>
    </citation>
    <scope>NUCLEOTIDE SEQUENCE</scope>
    <source>
        <strain evidence="8">IBT 28561</strain>
    </source>
</reference>
<dbReference type="InterPro" id="IPR036962">
    <property type="entry name" value="Glyco_hydro_3_N_sf"/>
</dbReference>
<dbReference type="AlphaFoldDB" id="A0A2I1DHP6"/>
<keyword evidence="9" id="KW-1185">Reference proteome</keyword>
<gene>
    <name evidence="8" type="ORF">P168DRAFT_287406</name>
</gene>
<evidence type="ECO:0000256" key="4">
    <source>
        <dbReference type="ARBA" id="ARBA00023277"/>
    </source>
</evidence>
<dbReference type="RefSeq" id="XP_024697987.1">
    <property type="nucleotide sequence ID" value="XM_024836567.1"/>
</dbReference>
<dbReference type="Pfam" id="PF00933">
    <property type="entry name" value="Glyco_hydro_3"/>
    <property type="match status" value="1"/>
</dbReference>
<feature type="chain" id="PRO_5014175168" evidence="6">
    <location>
        <begin position="22"/>
        <end position="357"/>
    </location>
</feature>
<dbReference type="EMBL" id="MSFM01000001">
    <property type="protein sequence ID" value="PKY09393.1"/>
    <property type="molecule type" value="Genomic_DNA"/>
</dbReference>
<dbReference type="GO" id="GO:0005975">
    <property type="term" value="P:carbohydrate metabolic process"/>
    <property type="evidence" value="ECO:0007669"/>
    <property type="project" value="InterPro"/>
</dbReference>
<sequence length="357" mass="37142">MKLLQPLTLLAFSLQGTPALSAPPSDLATQAGAHVIFSYPGTTPPQELLDLIAAGKVGGLILFGENVDDDLPAHIQHFQEVYAASPAYAGTPLIISTDQEGGEVRRLPGGPEAPAKAIGDAKDPVGAATQAGKDAATALKKYQMNANLAPVLDIYRTAGDFADEFGRSFGNTSERVDKCASAFIKAQQAEGVLAAAKHFPGLGAAPTDSNTDEKPVTLDLTIDELRGKDEAPYQGAMAADVAMVMASWGVYPAVDPKMPAGLSESWIQGELRQRLGYTGVTVTDAIEAGALTAFGDDSARAILAAQAGMDLLLAAARNVTQGAVIVDALVAAVEDGSVSKEQFDAGTERILKLRERL</sequence>
<dbReference type="VEuPathDB" id="FungiDB:P168DRAFT_287406"/>
<evidence type="ECO:0000256" key="3">
    <source>
        <dbReference type="ARBA" id="ARBA00023180"/>
    </source>
</evidence>
<keyword evidence="2 8" id="KW-0378">Hydrolase</keyword>
<keyword evidence="5" id="KW-0326">Glycosidase</keyword>
<dbReference type="InterPro" id="IPR050226">
    <property type="entry name" value="NagZ_Beta-hexosaminidase"/>
</dbReference>
<dbReference type="InterPro" id="IPR017853">
    <property type="entry name" value="GH"/>
</dbReference>
<dbReference type="GO" id="GO:0004553">
    <property type="term" value="F:hydrolase activity, hydrolyzing O-glycosyl compounds"/>
    <property type="evidence" value="ECO:0007669"/>
    <property type="project" value="InterPro"/>
</dbReference>
<protein>
    <submittedName>
        <fullName evidence="8">Glycoside hydrolase</fullName>
    </submittedName>
</protein>
<comment type="caution">
    <text evidence="8">The sequence shown here is derived from an EMBL/GenBank/DDBJ whole genome shotgun (WGS) entry which is preliminary data.</text>
</comment>
<keyword evidence="4" id="KW-0119">Carbohydrate metabolism</keyword>
<evidence type="ECO:0000256" key="2">
    <source>
        <dbReference type="ARBA" id="ARBA00022801"/>
    </source>
</evidence>
<name>A0A2I1DHP6_ASPC2</name>
<evidence type="ECO:0000256" key="5">
    <source>
        <dbReference type="ARBA" id="ARBA00023295"/>
    </source>
</evidence>
<evidence type="ECO:0000313" key="9">
    <source>
        <dbReference type="Proteomes" id="UP000234254"/>
    </source>
</evidence>
<feature type="domain" description="Glycoside hydrolase family 3 N-terminal" evidence="7">
    <location>
        <begin position="44"/>
        <end position="353"/>
    </location>
</feature>
<keyword evidence="3" id="KW-0325">Glycoprotein</keyword>
<feature type="signal peptide" evidence="6">
    <location>
        <begin position="1"/>
        <end position="21"/>
    </location>
</feature>
<evidence type="ECO:0000256" key="1">
    <source>
        <dbReference type="ARBA" id="ARBA00005336"/>
    </source>
</evidence>
<organism evidence="8 9">
    <name type="scientific">Aspergillus campestris (strain IBT 28561)</name>
    <dbReference type="NCBI Taxonomy" id="1392248"/>
    <lineage>
        <taxon>Eukaryota</taxon>
        <taxon>Fungi</taxon>
        <taxon>Dikarya</taxon>
        <taxon>Ascomycota</taxon>
        <taxon>Pezizomycotina</taxon>
        <taxon>Eurotiomycetes</taxon>
        <taxon>Eurotiomycetidae</taxon>
        <taxon>Eurotiales</taxon>
        <taxon>Aspergillaceae</taxon>
        <taxon>Aspergillus</taxon>
        <taxon>Aspergillus subgen. Circumdati</taxon>
    </lineage>
</organism>
<proteinExistence type="inferred from homology"/>
<accession>A0A2I1DHP6</accession>
<dbReference type="Gene3D" id="3.20.20.300">
    <property type="entry name" value="Glycoside hydrolase, family 3, N-terminal domain"/>
    <property type="match status" value="1"/>
</dbReference>
<evidence type="ECO:0000313" key="8">
    <source>
        <dbReference type="EMBL" id="PKY09393.1"/>
    </source>
</evidence>
<evidence type="ECO:0000259" key="7">
    <source>
        <dbReference type="Pfam" id="PF00933"/>
    </source>
</evidence>
<dbReference type="SUPFAM" id="SSF51445">
    <property type="entry name" value="(Trans)glycosidases"/>
    <property type="match status" value="1"/>
</dbReference>
<dbReference type="InterPro" id="IPR001764">
    <property type="entry name" value="Glyco_hydro_3_N"/>
</dbReference>
<evidence type="ECO:0000256" key="6">
    <source>
        <dbReference type="SAM" id="SignalP"/>
    </source>
</evidence>
<dbReference type="PANTHER" id="PTHR30480:SF14">
    <property type="entry name" value="HYDROLASE, PUTATIVE (AFU_ORTHOLOGUE AFUA_4G13770)-RELATED"/>
    <property type="match status" value="1"/>
</dbReference>
<dbReference type="GeneID" id="36544091"/>
<dbReference type="Proteomes" id="UP000234254">
    <property type="component" value="Unassembled WGS sequence"/>
</dbReference>
<keyword evidence="6" id="KW-0732">Signal</keyword>
<dbReference type="GO" id="GO:0009254">
    <property type="term" value="P:peptidoglycan turnover"/>
    <property type="evidence" value="ECO:0007669"/>
    <property type="project" value="TreeGrafter"/>
</dbReference>
<dbReference type="PANTHER" id="PTHR30480">
    <property type="entry name" value="BETA-HEXOSAMINIDASE-RELATED"/>
    <property type="match status" value="1"/>
</dbReference>
<dbReference type="OrthoDB" id="416222at2759"/>
<comment type="similarity">
    <text evidence="1">Belongs to the glycosyl hydrolase 3 family.</text>
</comment>